<keyword evidence="3" id="KW-1185">Reference proteome</keyword>
<protein>
    <submittedName>
        <fullName evidence="2">Uncharacterized protein</fullName>
    </submittedName>
</protein>
<evidence type="ECO:0000313" key="3">
    <source>
        <dbReference type="Proteomes" id="UP000660611"/>
    </source>
</evidence>
<name>A0A919PWV2_9ACTN</name>
<gene>
    <name evidence="2" type="ORF">Dsi01nite_078910</name>
</gene>
<accession>A0A919PWV2</accession>
<comment type="caution">
    <text evidence="2">The sequence shown here is derived from an EMBL/GenBank/DDBJ whole genome shotgun (WGS) entry which is preliminary data.</text>
</comment>
<proteinExistence type="predicted"/>
<sequence length="218" mass="23652">MLLDPGMVTWARVVLLQDRPRRYELVQAYRIMTTVRPDVYRPRLARALGDLVDGFTPAAPADAVEGLLDEAATALLTWARDLIGARTDVFTEVVTRQRRRRVVDDGPGWDLLAVAVALEAAGRADAALAAVEELIAVERARRVVPRGRLGIALLHCAGLLERRERSRAAAPLRAEGQRLLAAPGQPRSNAIAAKLTGAPPSAGKAKRTQGQVRPVQVR</sequence>
<dbReference type="Proteomes" id="UP000660611">
    <property type="component" value="Unassembled WGS sequence"/>
</dbReference>
<dbReference type="EMBL" id="BONQ01000125">
    <property type="protein sequence ID" value="GIG49850.1"/>
    <property type="molecule type" value="Genomic_DNA"/>
</dbReference>
<evidence type="ECO:0000313" key="2">
    <source>
        <dbReference type="EMBL" id="GIG49850.1"/>
    </source>
</evidence>
<reference evidence="2" key="1">
    <citation type="submission" date="2021-01" db="EMBL/GenBank/DDBJ databases">
        <title>Whole genome shotgun sequence of Dactylosporangium siamense NBRC 106093.</title>
        <authorList>
            <person name="Komaki H."/>
            <person name="Tamura T."/>
        </authorList>
    </citation>
    <scope>NUCLEOTIDE SEQUENCE</scope>
    <source>
        <strain evidence="2">NBRC 106093</strain>
    </source>
</reference>
<organism evidence="2 3">
    <name type="scientific">Dactylosporangium siamense</name>
    <dbReference type="NCBI Taxonomy" id="685454"/>
    <lineage>
        <taxon>Bacteria</taxon>
        <taxon>Bacillati</taxon>
        <taxon>Actinomycetota</taxon>
        <taxon>Actinomycetes</taxon>
        <taxon>Micromonosporales</taxon>
        <taxon>Micromonosporaceae</taxon>
        <taxon>Dactylosporangium</taxon>
    </lineage>
</organism>
<dbReference type="RefSeq" id="WP_380084416.1">
    <property type="nucleotide sequence ID" value="NZ_JBHSBG010000006.1"/>
</dbReference>
<feature type="region of interest" description="Disordered" evidence="1">
    <location>
        <begin position="195"/>
        <end position="218"/>
    </location>
</feature>
<dbReference type="AlphaFoldDB" id="A0A919PWV2"/>
<evidence type="ECO:0000256" key="1">
    <source>
        <dbReference type="SAM" id="MobiDB-lite"/>
    </source>
</evidence>